<dbReference type="SUPFAM" id="SSF51182">
    <property type="entry name" value="RmlC-like cupins"/>
    <property type="match status" value="1"/>
</dbReference>
<reference evidence="2" key="2">
    <citation type="submission" date="2023-06" db="EMBL/GenBank/DDBJ databases">
        <authorList>
            <consortium name="Lawrence Berkeley National Laboratory"/>
            <person name="Haridas S."/>
            <person name="Hensen N."/>
            <person name="Bonometti L."/>
            <person name="Westerberg I."/>
            <person name="Brannstrom I.O."/>
            <person name="Guillou S."/>
            <person name="Cros-Aarteil S."/>
            <person name="Calhoun S."/>
            <person name="Kuo A."/>
            <person name="Mondo S."/>
            <person name="Pangilinan J."/>
            <person name="Riley R."/>
            <person name="Labutti K."/>
            <person name="Andreopoulos B."/>
            <person name="Lipzen A."/>
            <person name="Chen C."/>
            <person name="Yanf M."/>
            <person name="Daum C."/>
            <person name="Ng V."/>
            <person name="Clum A."/>
            <person name="Steindorff A."/>
            <person name="Ohm R."/>
            <person name="Martin F."/>
            <person name="Silar P."/>
            <person name="Natvig D."/>
            <person name="Lalanne C."/>
            <person name="Gautier V."/>
            <person name="Ament-Velasquez S.L."/>
            <person name="Kruys A."/>
            <person name="Hutchinson M.I."/>
            <person name="Powell A.J."/>
            <person name="Barry K."/>
            <person name="Miller A.N."/>
            <person name="Grigoriev I.V."/>
            <person name="Debuchy R."/>
            <person name="Gladieux P."/>
            <person name="Thoren M.H."/>
            <person name="Johannesson H."/>
        </authorList>
    </citation>
    <scope>NUCLEOTIDE SEQUENCE</scope>
    <source>
        <strain evidence="2">SMH4131-1</strain>
    </source>
</reference>
<protein>
    <submittedName>
        <fullName evidence="2">Cupin domain-containing protein</fullName>
    </submittedName>
</protein>
<dbReference type="Proteomes" id="UP001286456">
    <property type="component" value="Unassembled WGS sequence"/>
</dbReference>
<organism evidence="2 3">
    <name type="scientific">Cercophora scortea</name>
    <dbReference type="NCBI Taxonomy" id="314031"/>
    <lineage>
        <taxon>Eukaryota</taxon>
        <taxon>Fungi</taxon>
        <taxon>Dikarya</taxon>
        <taxon>Ascomycota</taxon>
        <taxon>Pezizomycotina</taxon>
        <taxon>Sordariomycetes</taxon>
        <taxon>Sordariomycetidae</taxon>
        <taxon>Sordariales</taxon>
        <taxon>Lasiosphaeriaceae</taxon>
        <taxon>Cercophora</taxon>
    </lineage>
</organism>
<name>A0AAE0J2Z2_9PEZI</name>
<evidence type="ECO:0000313" key="2">
    <source>
        <dbReference type="EMBL" id="KAK3335992.1"/>
    </source>
</evidence>
<dbReference type="EMBL" id="JAUEPO010000001">
    <property type="protein sequence ID" value="KAK3335992.1"/>
    <property type="molecule type" value="Genomic_DNA"/>
</dbReference>
<comment type="caution">
    <text evidence="2">The sequence shown here is derived from an EMBL/GenBank/DDBJ whole genome shotgun (WGS) entry which is preliminary data.</text>
</comment>
<feature type="domain" description="Cupin type-2" evidence="1">
    <location>
        <begin position="97"/>
        <end position="165"/>
    </location>
</feature>
<dbReference type="InterPro" id="IPR047142">
    <property type="entry name" value="OryJ/VirC-like"/>
</dbReference>
<dbReference type="Pfam" id="PF07883">
    <property type="entry name" value="Cupin_2"/>
    <property type="match status" value="1"/>
</dbReference>
<reference evidence="2" key="1">
    <citation type="journal article" date="2023" name="Mol. Phylogenet. Evol.">
        <title>Genome-scale phylogeny and comparative genomics of the fungal order Sordariales.</title>
        <authorList>
            <person name="Hensen N."/>
            <person name="Bonometti L."/>
            <person name="Westerberg I."/>
            <person name="Brannstrom I.O."/>
            <person name="Guillou S."/>
            <person name="Cros-Aarteil S."/>
            <person name="Calhoun S."/>
            <person name="Haridas S."/>
            <person name="Kuo A."/>
            <person name="Mondo S."/>
            <person name="Pangilinan J."/>
            <person name="Riley R."/>
            <person name="LaButti K."/>
            <person name="Andreopoulos B."/>
            <person name="Lipzen A."/>
            <person name="Chen C."/>
            <person name="Yan M."/>
            <person name="Daum C."/>
            <person name="Ng V."/>
            <person name="Clum A."/>
            <person name="Steindorff A."/>
            <person name="Ohm R.A."/>
            <person name="Martin F."/>
            <person name="Silar P."/>
            <person name="Natvig D.O."/>
            <person name="Lalanne C."/>
            <person name="Gautier V."/>
            <person name="Ament-Velasquez S.L."/>
            <person name="Kruys A."/>
            <person name="Hutchinson M.I."/>
            <person name="Powell A.J."/>
            <person name="Barry K."/>
            <person name="Miller A.N."/>
            <person name="Grigoriev I.V."/>
            <person name="Debuchy R."/>
            <person name="Gladieux P."/>
            <person name="Hiltunen Thoren M."/>
            <person name="Johannesson H."/>
        </authorList>
    </citation>
    <scope>NUCLEOTIDE SEQUENCE</scope>
    <source>
        <strain evidence="2">SMH4131-1</strain>
    </source>
</reference>
<dbReference type="InterPro" id="IPR011051">
    <property type="entry name" value="RmlC_Cupin_sf"/>
</dbReference>
<accession>A0AAE0J2Z2</accession>
<keyword evidence="3" id="KW-1185">Reference proteome</keyword>
<dbReference type="PANTHER" id="PTHR36156:SF3">
    <property type="entry name" value="CUPIN 2 CONSERVED BARREL DOMAIN-CONTAINING PROTEIN"/>
    <property type="match status" value="1"/>
</dbReference>
<sequence>MADPAKKSQPVPPNNLRPISRLITTHSPTGQAVFSTALPEPITSVQTTIQNGDKFALSYATAKTPADFNSDQDLATYQSLLANPPGIVIPGGSVLRIVDVRPGGESPMHRTVSLDYGVVLDGEVEIMLDSGETRSMKRGDHCVQRGTMHSWRNRSETEWARMLFVLLEAEKVVVEGGRVLGEDYGEGMADIKPSGN</sequence>
<dbReference type="AlphaFoldDB" id="A0AAE0J2Z2"/>
<dbReference type="CDD" id="cd02231">
    <property type="entry name" value="cupin_BLL6423-like"/>
    <property type="match status" value="1"/>
</dbReference>
<dbReference type="Gene3D" id="2.60.120.10">
    <property type="entry name" value="Jelly Rolls"/>
    <property type="match status" value="1"/>
</dbReference>
<dbReference type="PANTHER" id="PTHR36156">
    <property type="entry name" value="SLR2101 PROTEIN"/>
    <property type="match status" value="1"/>
</dbReference>
<gene>
    <name evidence="2" type="ORF">B0T19DRAFT_25253</name>
</gene>
<proteinExistence type="predicted"/>
<evidence type="ECO:0000313" key="3">
    <source>
        <dbReference type="Proteomes" id="UP001286456"/>
    </source>
</evidence>
<dbReference type="InterPro" id="IPR014710">
    <property type="entry name" value="RmlC-like_jellyroll"/>
</dbReference>
<evidence type="ECO:0000259" key="1">
    <source>
        <dbReference type="Pfam" id="PF07883"/>
    </source>
</evidence>
<dbReference type="InterPro" id="IPR013096">
    <property type="entry name" value="Cupin_2"/>
</dbReference>